<feature type="transmembrane region" description="Helical" evidence="6">
    <location>
        <begin position="77"/>
        <end position="102"/>
    </location>
</feature>
<evidence type="ECO:0000256" key="4">
    <source>
        <dbReference type="ARBA" id="ARBA00022989"/>
    </source>
</evidence>
<evidence type="ECO:0000256" key="2">
    <source>
        <dbReference type="ARBA" id="ARBA00022475"/>
    </source>
</evidence>
<feature type="transmembrane region" description="Helical" evidence="6">
    <location>
        <begin position="257"/>
        <end position="275"/>
    </location>
</feature>
<feature type="transmembrane region" description="Helical" evidence="6">
    <location>
        <begin position="281"/>
        <end position="300"/>
    </location>
</feature>
<feature type="domain" description="EamA" evidence="7">
    <location>
        <begin position="163"/>
        <end position="299"/>
    </location>
</feature>
<dbReference type="PANTHER" id="PTHR32322">
    <property type="entry name" value="INNER MEMBRANE TRANSPORTER"/>
    <property type="match status" value="1"/>
</dbReference>
<comment type="caution">
    <text evidence="8">The sequence shown here is derived from an EMBL/GenBank/DDBJ whole genome shotgun (WGS) entry which is preliminary data.</text>
</comment>
<feature type="transmembrane region" description="Helical" evidence="6">
    <location>
        <begin position="137"/>
        <end position="155"/>
    </location>
</feature>
<feature type="transmembrane region" description="Helical" evidence="6">
    <location>
        <begin position="37"/>
        <end position="57"/>
    </location>
</feature>
<name>A0A8J8FMF3_9BACT</name>
<dbReference type="Pfam" id="PF00892">
    <property type="entry name" value="EamA"/>
    <property type="match status" value="2"/>
</dbReference>
<feature type="transmembrane region" description="Helical" evidence="6">
    <location>
        <begin position="9"/>
        <end position="31"/>
    </location>
</feature>
<sequence>MSDAKQKNYLVGFIITFVGSVLFSTKAIIIKKAFADLAIPALSLLTLRMLFSTPFYVGAAFFNNNKKDNIALTRKEWILISVTGILGYYISSLLDFVGLQYVSAGMERLILFLYPTFVVLINAAWFKQKINRQQQLALLITYVGIGLAFFGELHFDNSTPNFLWGCFLIFLCAVTYSCYLVSSGQLIPKIGASKFTTYAMLTATAGIFTHFLITSSFSSIVWSKELLQYVILLAIAATVIPSFMLSYGIKKIGSNNSAVVTSIGPVSTIIQAHIFLGEPIVATQIIGTILVLTGIFVISWQKNTPGLPSE</sequence>
<accession>A0A8J8FMF3</accession>
<feature type="transmembrane region" description="Helical" evidence="6">
    <location>
        <begin position="195"/>
        <end position="214"/>
    </location>
</feature>
<feature type="transmembrane region" description="Helical" evidence="6">
    <location>
        <begin position="108"/>
        <end position="125"/>
    </location>
</feature>
<comment type="subcellular location">
    <subcellularLocation>
        <location evidence="1">Cell membrane</location>
        <topology evidence="1">Multi-pass membrane protein</topology>
    </subcellularLocation>
</comment>
<feature type="transmembrane region" description="Helical" evidence="6">
    <location>
        <begin position="161"/>
        <end position="183"/>
    </location>
</feature>
<organism evidence="8 9">
    <name type="scientific">Limnovirga soli</name>
    <dbReference type="NCBI Taxonomy" id="2656915"/>
    <lineage>
        <taxon>Bacteria</taxon>
        <taxon>Pseudomonadati</taxon>
        <taxon>Bacteroidota</taxon>
        <taxon>Chitinophagia</taxon>
        <taxon>Chitinophagales</taxon>
        <taxon>Chitinophagaceae</taxon>
        <taxon>Limnovirga</taxon>
    </lineage>
</organism>
<keyword evidence="3 6" id="KW-0812">Transmembrane</keyword>
<keyword evidence="2" id="KW-1003">Cell membrane</keyword>
<keyword evidence="4 6" id="KW-1133">Transmembrane helix</keyword>
<feature type="transmembrane region" description="Helical" evidence="6">
    <location>
        <begin position="226"/>
        <end position="245"/>
    </location>
</feature>
<proteinExistence type="predicted"/>
<dbReference type="EMBL" id="WHPF01000016">
    <property type="protein sequence ID" value="NNV57564.1"/>
    <property type="molecule type" value="Genomic_DNA"/>
</dbReference>
<dbReference type="Gene3D" id="1.10.3730.20">
    <property type="match status" value="1"/>
</dbReference>
<dbReference type="SUPFAM" id="SSF103481">
    <property type="entry name" value="Multidrug resistance efflux transporter EmrE"/>
    <property type="match status" value="2"/>
</dbReference>
<dbReference type="GO" id="GO:0005886">
    <property type="term" value="C:plasma membrane"/>
    <property type="evidence" value="ECO:0007669"/>
    <property type="project" value="UniProtKB-SubCell"/>
</dbReference>
<evidence type="ECO:0000256" key="6">
    <source>
        <dbReference type="SAM" id="Phobius"/>
    </source>
</evidence>
<keyword evidence="5 6" id="KW-0472">Membrane</keyword>
<reference evidence="8" key="1">
    <citation type="submission" date="2019-10" db="EMBL/GenBank/DDBJ databases">
        <title>Draft genome sequence of Panacibacter sp. KCS-6.</title>
        <authorList>
            <person name="Yim K.J."/>
        </authorList>
    </citation>
    <scope>NUCLEOTIDE SEQUENCE</scope>
    <source>
        <strain evidence="8">KCS-6</strain>
    </source>
</reference>
<dbReference type="AlphaFoldDB" id="A0A8J8FMF3"/>
<gene>
    <name evidence="8" type="ORF">GD597_18990</name>
</gene>
<feature type="domain" description="EamA" evidence="7">
    <location>
        <begin position="12"/>
        <end position="149"/>
    </location>
</feature>
<keyword evidence="9" id="KW-1185">Reference proteome</keyword>
<dbReference type="InterPro" id="IPR000620">
    <property type="entry name" value="EamA_dom"/>
</dbReference>
<evidence type="ECO:0000313" key="9">
    <source>
        <dbReference type="Proteomes" id="UP000598971"/>
    </source>
</evidence>
<evidence type="ECO:0000259" key="7">
    <source>
        <dbReference type="Pfam" id="PF00892"/>
    </source>
</evidence>
<evidence type="ECO:0000256" key="5">
    <source>
        <dbReference type="ARBA" id="ARBA00023136"/>
    </source>
</evidence>
<dbReference type="PANTHER" id="PTHR32322:SF18">
    <property type="entry name" value="S-ADENOSYLMETHIONINE_S-ADENOSYLHOMOCYSTEINE TRANSPORTER"/>
    <property type="match status" value="1"/>
</dbReference>
<dbReference type="Proteomes" id="UP000598971">
    <property type="component" value="Unassembled WGS sequence"/>
</dbReference>
<protein>
    <submittedName>
        <fullName evidence="8">EamA family transporter</fullName>
    </submittedName>
</protein>
<dbReference type="RefSeq" id="WP_171609510.1">
    <property type="nucleotide sequence ID" value="NZ_WHPF01000016.1"/>
</dbReference>
<evidence type="ECO:0000256" key="3">
    <source>
        <dbReference type="ARBA" id="ARBA00022692"/>
    </source>
</evidence>
<evidence type="ECO:0000256" key="1">
    <source>
        <dbReference type="ARBA" id="ARBA00004651"/>
    </source>
</evidence>
<dbReference type="InterPro" id="IPR037185">
    <property type="entry name" value="EmrE-like"/>
</dbReference>
<dbReference type="InterPro" id="IPR050638">
    <property type="entry name" value="AA-Vitamin_Transporters"/>
</dbReference>
<evidence type="ECO:0000313" key="8">
    <source>
        <dbReference type="EMBL" id="NNV57564.1"/>
    </source>
</evidence>